<keyword evidence="18" id="KW-1185">Reference proteome</keyword>
<dbReference type="HOGENOM" id="CLU_033070_1_0_1"/>
<evidence type="ECO:0000256" key="10">
    <source>
        <dbReference type="ARBA" id="ARBA00022833"/>
    </source>
</evidence>
<comment type="similarity">
    <text evidence="4">Belongs to the PPR family. P subfamily.</text>
</comment>
<reference evidence="17 18" key="1">
    <citation type="journal article" date="2008" name="Nature">
        <title>The genome of the model beetle and pest Tribolium castaneum.</title>
        <authorList>
            <consortium name="Tribolium Genome Sequencing Consortium"/>
            <person name="Richards S."/>
            <person name="Gibbs R.A."/>
            <person name="Weinstock G.M."/>
            <person name="Brown S.J."/>
            <person name="Denell R."/>
            <person name="Beeman R.W."/>
            <person name="Gibbs R."/>
            <person name="Beeman R.W."/>
            <person name="Brown S.J."/>
            <person name="Bucher G."/>
            <person name="Friedrich M."/>
            <person name="Grimmelikhuijzen C.J."/>
            <person name="Klingler M."/>
            <person name="Lorenzen M."/>
            <person name="Richards S."/>
            <person name="Roth S."/>
            <person name="Schroder R."/>
            <person name="Tautz D."/>
            <person name="Zdobnov E.M."/>
            <person name="Muzny D."/>
            <person name="Gibbs R.A."/>
            <person name="Weinstock G.M."/>
            <person name="Attaway T."/>
            <person name="Bell S."/>
            <person name="Buhay C.J."/>
            <person name="Chandrabose M.N."/>
            <person name="Chavez D."/>
            <person name="Clerk-Blankenburg K.P."/>
            <person name="Cree A."/>
            <person name="Dao M."/>
            <person name="Davis C."/>
            <person name="Chacko J."/>
            <person name="Dinh H."/>
            <person name="Dugan-Rocha S."/>
            <person name="Fowler G."/>
            <person name="Garner T.T."/>
            <person name="Garnes J."/>
            <person name="Gnirke A."/>
            <person name="Hawes A."/>
            <person name="Hernandez J."/>
            <person name="Hines S."/>
            <person name="Holder M."/>
            <person name="Hume J."/>
            <person name="Jhangiani S.N."/>
            <person name="Joshi V."/>
            <person name="Khan Z.M."/>
            <person name="Jackson L."/>
            <person name="Kovar C."/>
            <person name="Kowis A."/>
            <person name="Lee S."/>
            <person name="Lewis L.R."/>
            <person name="Margolis J."/>
            <person name="Morgan M."/>
            <person name="Nazareth L.V."/>
            <person name="Nguyen N."/>
            <person name="Okwuonu G."/>
            <person name="Parker D."/>
            <person name="Richards S."/>
            <person name="Ruiz S.J."/>
            <person name="Santibanez J."/>
            <person name="Savard J."/>
            <person name="Scherer S.E."/>
            <person name="Schneider B."/>
            <person name="Sodergren E."/>
            <person name="Tautz D."/>
            <person name="Vattahil S."/>
            <person name="Villasana D."/>
            <person name="White C.S."/>
            <person name="Wright R."/>
            <person name="Park Y."/>
            <person name="Beeman R.W."/>
            <person name="Lord J."/>
            <person name="Oppert B."/>
            <person name="Lorenzen M."/>
            <person name="Brown S."/>
            <person name="Wang L."/>
            <person name="Savard J."/>
            <person name="Tautz D."/>
            <person name="Richards S."/>
            <person name="Weinstock G."/>
            <person name="Gibbs R.A."/>
            <person name="Liu Y."/>
            <person name="Worley K."/>
            <person name="Weinstock G."/>
            <person name="Elsik C.G."/>
            <person name="Reese J.T."/>
            <person name="Elhaik E."/>
            <person name="Landan G."/>
            <person name="Graur D."/>
            <person name="Arensburger P."/>
            <person name="Atkinson P."/>
            <person name="Beeman R.W."/>
            <person name="Beidler J."/>
            <person name="Brown S.J."/>
            <person name="Demuth J.P."/>
            <person name="Drury D.W."/>
            <person name="Du Y.Z."/>
            <person name="Fujiwara H."/>
            <person name="Lorenzen M."/>
            <person name="Maselli V."/>
            <person name="Osanai M."/>
            <person name="Park Y."/>
            <person name="Robertson H.M."/>
            <person name="Tu Z."/>
            <person name="Wang J.J."/>
            <person name="Wang S."/>
            <person name="Richards S."/>
            <person name="Song H."/>
            <person name="Zhang L."/>
            <person name="Sodergren E."/>
            <person name="Werner D."/>
            <person name="Stanke M."/>
            <person name="Morgenstern B."/>
            <person name="Solovyev V."/>
            <person name="Kosarev P."/>
            <person name="Brown G."/>
            <person name="Chen H.C."/>
            <person name="Ermolaeva O."/>
            <person name="Hlavina W."/>
            <person name="Kapustin Y."/>
            <person name="Kiryutin B."/>
            <person name="Kitts P."/>
            <person name="Maglott D."/>
            <person name="Pruitt K."/>
            <person name="Sapojnikov V."/>
            <person name="Souvorov A."/>
            <person name="Mackey A.J."/>
            <person name="Waterhouse R.M."/>
            <person name="Wyder S."/>
            <person name="Zdobnov E.M."/>
            <person name="Zdobnov E.M."/>
            <person name="Wyder S."/>
            <person name="Kriventseva E.V."/>
            <person name="Kadowaki T."/>
            <person name="Bork P."/>
            <person name="Aranda M."/>
            <person name="Bao R."/>
            <person name="Beermann A."/>
            <person name="Berns N."/>
            <person name="Bolognesi R."/>
            <person name="Bonneton F."/>
            <person name="Bopp D."/>
            <person name="Brown S.J."/>
            <person name="Bucher G."/>
            <person name="Butts T."/>
            <person name="Chaumot A."/>
            <person name="Denell R.E."/>
            <person name="Ferrier D.E."/>
            <person name="Friedrich M."/>
            <person name="Gordon C.M."/>
            <person name="Jindra M."/>
            <person name="Klingler M."/>
            <person name="Lan Q."/>
            <person name="Lattorff H.M."/>
            <person name="Laudet V."/>
            <person name="von Levetsow C."/>
            <person name="Liu Z."/>
            <person name="Lutz R."/>
            <person name="Lynch J.A."/>
            <person name="da Fonseca R.N."/>
            <person name="Posnien N."/>
            <person name="Reuter R."/>
            <person name="Roth S."/>
            <person name="Savard J."/>
            <person name="Schinko J.B."/>
            <person name="Schmitt C."/>
            <person name="Schoppmeier M."/>
            <person name="Schroder R."/>
            <person name="Shippy T.D."/>
            <person name="Simonnet F."/>
            <person name="Marques-Souza H."/>
            <person name="Tautz D."/>
            <person name="Tomoyasu Y."/>
            <person name="Trauner J."/>
            <person name="Van der Zee M."/>
            <person name="Vervoort M."/>
            <person name="Wittkopp N."/>
            <person name="Wimmer E.A."/>
            <person name="Yang X."/>
            <person name="Jones A.K."/>
            <person name="Sattelle D.B."/>
            <person name="Ebert P.R."/>
            <person name="Nelson D."/>
            <person name="Scott J.G."/>
            <person name="Beeman R.W."/>
            <person name="Muthukrishnan S."/>
            <person name="Kramer K.J."/>
            <person name="Arakane Y."/>
            <person name="Beeman R.W."/>
            <person name="Zhu Q."/>
            <person name="Hogenkamp D."/>
            <person name="Dixit R."/>
            <person name="Oppert B."/>
            <person name="Jiang H."/>
            <person name="Zou Z."/>
            <person name="Marshall J."/>
            <person name="Elpidina E."/>
            <person name="Vinokurov K."/>
            <person name="Oppert C."/>
            <person name="Zou Z."/>
            <person name="Evans J."/>
            <person name="Lu Z."/>
            <person name="Zhao P."/>
            <person name="Sumathipala N."/>
            <person name="Altincicek B."/>
            <person name="Vilcinskas A."/>
            <person name="Williams M."/>
            <person name="Hultmark D."/>
            <person name="Hetru C."/>
            <person name="Jiang H."/>
            <person name="Grimmelikhuijzen C.J."/>
            <person name="Hauser F."/>
            <person name="Cazzamali G."/>
            <person name="Williamson M."/>
            <person name="Park Y."/>
            <person name="Li B."/>
            <person name="Tanaka Y."/>
            <person name="Predel R."/>
            <person name="Neupert S."/>
            <person name="Schachtner J."/>
            <person name="Verleyen P."/>
            <person name="Raible F."/>
            <person name="Bork P."/>
            <person name="Friedrich M."/>
            <person name="Walden K.K."/>
            <person name="Robertson H.M."/>
            <person name="Angeli S."/>
            <person name="Foret S."/>
            <person name="Bucher G."/>
            <person name="Schuetz S."/>
            <person name="Maleszka R."/>
            <person name="Wimmer E.A."/>
            <person name="Beeman R.W."/>
            <person name="Lorenzen M."/>
            <person name="Tomoyasu Y."/>
            <person name="Miller S.C."/>
            <person name="Grossmann D."/>
            <person name="Bucher G."/>
        </authorList>
    </citation>
    <scope>NUCLEOTIDE SEQUENCE [LARGE SCALE GENOMIC DNA]</scope>
    <source>
        <strain evidence="17 18">Georgia GA2</strain>
    </source>
</reference>
<evidence type="ECO:0000256" key="7">
    <source>
        <dbReference type="ARBA" id="ARBA00022722"/>
    </source>
</evidence>
<dbReference type="FunFam" id="3.40.50.11980:FF:000006">
    <property type="entry name" value="AGAP001968-PB"/>
    <property type="match status" value="1"/>
</dbReference>
<evidence type="ECO:0000259" key="16">
    <source>
        <dbReference type="Pfam" id="PF16953"/>
    </source>
</evidence>
<comment type="subcellular location">
    <subcellularLocation>
        <location evidence="3">Mitochondrion</location>
    </subcellularLocation>
</comment>
<evidence type="ECO:0000256" key="9">
    <source>
        <dbReference type="ARBA" id="ARBA00022801"/>
    </source>
</evidence>
<dbReference type="GO" id="GO:0030678">
    <property type="term" value="C:mitochondrial ribonuclease P complex"/>
    <property type="evidence" value="ECO:0000318"/>
    <property type="project" value="GO_Central"/>
</dbReference>
<dbReference type="STRING" id="7070.D1ZZL5"/>
<keyword evidence="13" id="KW-0496">Mitochondrion</keyword>
<dbReference type="EC" id="3.1.26.5" evidence="5"/>
<keyword evidence="6" id="KW-0819">tRNA processing</keyword>
<dbReference type="Gene3D" id="1.25.40.10">
    <property type="entry name" value="Tetratricopeptide repeat domain"/>
    <property type="match status" value="1"/>
</dbReference>
<dbReference type="GO" id="GO:0046872">
    <property type="term" value="F:metal ion binding"/>
    <property type="evidence" value="ECO:0007669"/>
    <property type="project" value="UniProtKB-KW"/>
</dbReference>
<dbReference type="InParanoid" id="D1ZZL5"/>
<dbReference type="GO" id="GO:0004526">
    <property type="term" value="F:ribonuclease P activity"/>
    <property type="evidence" value="ECO:0000318"/>
    <property type="project" value="GO_Central"/>
</dbReference>
<accession>D1ZZL5</accession>
<dbReference type="CDD" id="cd18718">
    <property type="entry name" value="PIN_PRORP"/>
    <property type="match status" value="1"/>
</dbReference>
<comment type="cofactor">
    <cofactor evidence="2">
        <name>Mg(2+)</name>
        <dbReference type="ChEBI" id="CHEBI:18420"/>
    </cofactor>
</comment>
<keyword evidence="10" id="KW-0862">Zinc</keyword>
<proteinExistence type="inferred from homology"/>
<keyword evidence="9" id="KW-0378">Hydrolase</keyword>
<organism evidence="17 18">
    <name type="scientific">Tribolium castaneum</name>
    <name type="common">Red flour beetle</name>
    <dbReference type="NCBI Taxonomy" id="7070"/>
    <lineage>
        <taxon>Eukaryota</taxon>
        <taxon>Metazoa</taxon>
        <taxon>Ecdysozoa</taxon>
        <taxon>Arthropoda</taxon>
        <taxon>Hexapoda</taxon>
        <taxon>Insecta</taxon>
        <taxon>Pterygota</taxon>
        <taxon>Neoptera</taxon>
        <taxon>Endopterygota</taxon>
        <taxon>Coleoptera</taxon>
        <taxon>Polyphaga</taxon>
        <taxon>Cucujiformia</taxon>
        <taxon>Tenebrionidae</taxon>
        <taxon>Tenebrionidae incertae sedis</taxon>
        <taxon>Tribolium</taxon>
    </lineage>
</organism>
<dbReference type="FunCoup" id="D1ZZL5">
    <property type="interactions" value="1107"/>
</dbReference>
<evidence type="ECO:0000256" key="13">
    <source>
        <dbReference type="ARBA" id="ARBA00023128"/>
    </source>
</evidence>
<name>D1ZZL5_TRICA</name>
<evidence type="ECO:0000256" key="8">
    <source>
        <dbReference type="ARBA" id="ARBA00022723"/>
    </source>
</evidence>
<sequence length="528" mass="60568">MFRRLYLTQCVAKRFIQRRPEVVKERQTPHTLLWKTIENTKIGSPQEWKDLRNEILNSVKSITPANIDAVTVNVCTINKKYNLALSYLEFLRSENIELNLATLGNYLKLLYAKGLEEQLSPKDEEKILLLYEKIRKEYPVLDQSTLNSIVQALSLTSQWKQCLGLLDEIKVTGTINAHASCALIRAAFLHNEDALAWKLLNEVIESEKTVHSIVYSTYFKRIGKKSDKIAQIEKMFNFMHDKGLKIESNQIEEFAEALKSHKMLVRSSAINYKGVCKSCNSKLAQFHLTQSEFDEIKQKIIDNVIIGKDVYARTTAQELSKFKNFVSKMPKFDVVIDGLNVAYSAGLKQPAQVTSGLVQSVVAHFVDQGKEVLLLGRSHMNRWPRNNWDYVKENATIFLTENLSQDDPYLLYCALHSGKDTIIVTKDLMRGHKFLLKDVRLKILFDRWLSQRQYQLVFAKEGGDCTFKVTRAVVMQRAHASGIPKHPRILSIFARFFIAETAKLYAFSPKERTLLAHSVQIGEQICDE</sequence>
<dbReference type="PANTHER" id="PTHR13547:SF1">
    <property type="entry name" value="MITOCHONDRIAL RIBONUCLEASE P CATALYTIC SUBUNIT"/>
    <property type="match status" value="1"/>
</dbReference>
<feature type="domain" description="PRORP" evidence="16">
    <location>
        <begin position="270"/>
        <end position="470"/>
    </location>
</feature>
<evidence type="ECO:0000256" key="12">
    <source>
        <dbReference type="ARBA" id="ARBA00022946"/>
    </source>
</evidence>
<evidence type="ECO:0000256" key="11">
    <source>
        <dbReference type="ARBA" id="ARBA00022842"/>
    </source>
</evidence>
<dbReference type="Proteomes" id="UP000007266">
    <property type="component" value="Linkage group 4"/>
</dbReference>
<dbReference type="Gene3D" id="3.40.50.11980">
    <property type="match status" value="1"/>
</dbReference>
<dbReference type="PANTHER" id="PTHR13547">
    <property type="match status" value="1"/>
</dbReference>
<evidence type="ECO:0000256" key="2">
    <source>
        <dbReference type="ARBA" id="ARBA00001946"/>
    </source>
</evidence>
<dbReference type="OMA" id="VKEPIRY"/>
<evidence type="ECO:0000256" key="3">
    <source>
        <dbReference type="ARBA" id="ARBA00004173"/>
    </source>
</evidence>
<evidence type="ECO:0000313" key="17">
    <source>
        <dbReference type="EMBL" id="EFA01836.2"/>
    </source>
</evidence>
<evidence type="ECO:0000256" key="5">
    <source>
        <dbReference type="ARBA" id="ARBA00012179"/>
    </source>
</evidence>
<dbReference type="FunFam" id="1.25.40.10:FF:001403">
    <property type="entry name" value="Mitochondrial ribonuclease P protein 3-like Protein"/>
    <property type="match status" value="1"/>
</dbReference>
<dbReference type="Pfam" id="PF16953">
    <property type="entry name" value="PRORP"/>
    <property type="match status" value="1"/>
</dbReference>
<dbReference type="InterPro" id="IPR011990">
    <property type="entry name" value="TPR-like_helical_dom_sf"/>
</dbReference>
<dbReference type="GO" id="GO:0097745">
    <property type="term" value="P:mitochondrial tRNA 5'-end processing"/>
    <property type="evidence" value="ECO:0000318"/>
    <property type="project" value="GO_Central"/>
</dbReference>
<protein>
    <recommendedName>
        <fullName evidence="14">Mitochondrial ribonuclease P catalytic subunit</fullName>
        <ecNumber evidence="5">3.1.26.5</ecNumber>
    </recommendedName>
    <alternativeName>
        <fullName evidence="15">Mitochondrial ribonuclease P protein 3</fullName>
    </alternativeName>
</protein>
<evidence type="ECO:0000256" key="4">
    <source>
        <dbReference type="ARBA" id="ARBA00007626"/>
    </source>
</evidence>
<comment type="catalytic activity">
    <reaction evidence="1">
        <text>Endonucleolytic cleavage of RNA, removing 5'-extranucleotides from tRNA precursor.</text>
        <dbReference type="EC" id="3.1.26.5"/>
    </reaction>
</comment>
<keyword evidence="8" id="KW-0479">Metal-binding</keyword>
<evidence type="ECO:0000256" key="1">
    <source>
        <dbReference type="ARBA" id="ARBA00000928"/>
    </source>
</evidence>
<gene>
    <name evidence="17" type="primary">AUGUSTUS-3.0.2_07438</name>
    <name evidence="17" type="ORF">TcasGA2_TC007438</name>
</gene>
<evidence type="ECO:0000313" key="18">
    <source>
        <dbReference type="Proteomes" id="UP000007266"/>
    </source>
</evidence>
<evidence type="ECO:0000256" key="14">
    <source>
        <dbReference type="ARBA" id="ARBA00044536"/>
    </source>
</evidence>
<keyword evidence="11" id="KW-0460">Magnesium</keyword>
<dbReference type="eggNOG" id="ENOG502QRKG">
    <property type="taxonomic scope" value="Eukaryota"/>
</dbReference>
<evidence type="ECO:0000256" key="15">
    <source>
        <dbReference type="ARBA" id="ARBA00044559"/>
    </source>
</evidence>
<evidence type="ECO:0000256" key="6">
    <source>
        <dbReference type="ARBA" id="ARBA00022694"/>
    </source>
</evidence>
<dbReference type="AlphaFoldDB" id="D1ZZL5"/>
<dbReference type="EMBL" id="KQ971338">
    <property type="protein sequence ID" value="EFA01836.2"/>
    <property type="molecule type" value="Genomic_DNA"/>
</dbReference>
<keyword evidence="7" id="KW-0540">Nuclease</keyword>
<dbReference type="InterPro" id="IPR031595">
    <property type="entry name" value="PRORP_C"/>
</dbReference>
<reference evidence="17 18" key="2">
    <citation type="journal article" date="2010" name="Nucleic Acids Res.">
        <title>BeetleBase in 2010: revisions to provide comprehensive genomic information for Tribolium castaneum.</title>
        <authorList>
            <person name="Kim H.S."/>
            <person name="Murphy T."/>
            <person name="Xia J."/>
            <person name="Caragea D."/>
            <person name="Park Y."/>
            <person name="Beeman R.W."/>
            <person name="Lorenzen M.D."/>
            <person name="Butcher S."/>
            <person name="Manak J.R."/>
            <person name="Brown S.J."/>
        </authorList>
    </citation>
    <scope>GENOME REANNOTATION</scope>
    <source>
        <strain evidence="17 18">Georgia GA2</strain>
    </source>
</reference>
<dbReference type="GO" id="GO:0001682">
    <property type="term" value="P:tRNA 5'-leader removal"/>
    <property type="evidence" value="ECO:0000318"/>
    <property type="project" value="GO_Central"/>
</dbReference>
<dbReference type="InterPro" id="IPR033495">
    <property type="entry name" value="MRPP3_PIN_dom"/>
</dbReference>
<keyword evidence="12" id="KW-0809">Transit peptide</keyword>